<dbReference type="GO" id="GO:0045259">
    <property type="term" value="C:proton-transporting ATP synthase complex"/>
    <property type="evidence" value="ECO:0007669"/>
    <property type="project" value="UniProtKB-KW"/>
</dbReference>
<geneLocation type="mitochondrion" evidence="13"/>
<evidence type="ECO:0000256" key="1">
    <source>
        <dbReference type="ARBA" id="ARBA00004141"/>
    </source>
</evidence>
<keyword evidence="9 12" id="KW-0472">Membrane</keyword>
<dbReference type="PANTHER" id="PTHR11410">
    <property type="entry name" value="ATP SYNTHASE SUBUNIT A"/>
    <property type="match status" value="1"/>
</dbReference>
<keyword evidence="8" id="KW-0406">Ion transport</keyword>
<evidence type="ECO:0000256" key="8">
    <source>
        <dbReference type="ARBA" id="ARBA00023065"/>
    </source>
</evidence>
<dbReference type="GO" id="GO:0005743">
    <property type="term" value="C:mitochondrial inner membrane"/>
    <property type="evidence" value="ECO:0007669"/>
    <property type="project" value="UniProtKB-SubCell"/>
</dbReference>
<dbReference type="NCBIfam" id="TIGR01131">
    <property type="entry name" value="ATP_synt_6_or_A"/>
    <property type="match status" value="1"/>
</dbReference>
<proteinExistence type="inferred from homology"/>
<dbReference type="PRINTS" id="PR00123">
    <property type="entry name" value="ATPASEA"/>
</dbReference>
<accession>A0A481MVK0</accession>
<feature type="transmembrane region" description="Helical" evidence="12">
    <location>
        <begin position="192"/>
        <end position="215"/>
    </location>
</feature>
<evidence type="ECO:0000256" key="7">
    <source>
        <dbReference type="ARBA" id="ARBA00022989"/>
    </source>
</evidence>
<reference evidence="13" key="1">
    <citation type="journal article" date="2018" name="Mol. Phylogenet. Evol.">
        <title>New patellogastropod mitogenomes help counteracting long-branch attraction in the deep phylogeny of gastropod mollusks.</title>
        <authorList>
            <person name="Uribe J.E."/>
            <person name="Irisarri I."/>
            <person name="Templado J."/>
            <person name="Zardoya R."/>
        </authorList>
    </citation>
    <scope>NUCLEOTIDE SEQUENCE</scope>
</reference>
<evidence type="ECO:0000313" key="13">
    <source>
        <dbReference type="EMBL" id="QAU54075.1"/>
    </source>
</evidence>
<feature type="transmembrane region" description="Helical" evidence="12">
    <location>
        <begin position="128"/>
        <end position="149"/>
    </location>
</feature>
<dbReference type="Gene3D" id="1.20.120.220">
    <property type="entry name" value="ATP synthase, F0 complex, subunit A"/>
    <property type="match status" value="1"/>
</dbReference>
<feature type="transmembrane region" description="Helical" evidence="12">
    <location>
        <begin position="20"/>
        <end position="50"/>
    </location>
</feature>
<evidence type="ECO:0000256" key="6">
    <source>
        <dbReference type="ARBA" id="ARBA00022781"/>
    </source>
</evidence>
<keyword evidence="5 12" id="KW-0812">Transmembrane</keyword>
<feature type="transmembrane region" description="Helical" evidence="12">
    <location>
        <begin position="155"/>
        <end position="180"/>
    </location>
</feature>
<keyword evidence="3" id="KW-0813">Transport</keyword>
<keyword evidence="10" id="KW-0066">ATP synthesis</keyword>
<feature type="transmembrane region" description="Helical" evidence="12">
    <location>
        <begin position="62"/>
        <end position="86"/>
    </location>
</feature>
<dbReference type="Pfam" id="PF00119">
    <property type="entry name" value="ATP-synt_A"/>
    <property type="match status" value="1"/>
</dbReference>
<dbReference type="AlphaFoldDB" id="A0A481MVK0"/>
<keyword evidence="4" id="KW-0138">CF(0)</keyword>
<comment type="similarity">
    <text evidence="2">Belongs to the ATPase A chain family.</text>
</comment>
<feature type="transmembrane region" description="Helical" evidence="12">
    <location>
        <begin position="92"/>
        <end position="116"/>
    </location>
</feature>
<evidence type="ECO:0000256" key="4">
    <source>
        <dbReference type="ARBA" id="ARBA00022547"/>
    </source>
</evidence>
<dbReference type="CDD" id="cd00310">
    <property type="entry name" value="ATP-synt_Fo_a_6"/>
    <property type="match status" value="1"/>
</dbReference>
<dbReference type="InterPro" id="IPR035908">
    <property type="entry name" value="F0_ATP_A_sf"/>
</dbReference>
<dbReference type="PANTHER" id="PTHR11410:SF0">
    <property type="entry name" value="ATP SYNTHASE SUBUNIT A"/>
    <property type="match status" value="1"/>
</dbReference>
<keyword evidence="13" id="KW-0496">Mitochondrion</keyword>
<sequence>MSLDLFSSFDEQNMPSLWGPLVWVFPTTCVLVMMFSFWVSFSSLSFLVFVFHKMFGCLYNSFSLFLTSYFCVIVFGNIVGLVPYIFSSTSHLVFTFSLSLPMWLGVVVSGVVYSYFNVLAHITPEGAPLALAPVLVWIETISLLIRPWIVGIRLMANMVAGHIIVNLIASSMVVCIFNFFTGLVFVNFILMFYLAFEVGVCLIQGYIFCMLNYMYMLEHP</sequence>
<gene>
    <name evidence="13" type="primary">ATP6</name>
</gene>
<evidence type="ECO:0000256" key="12">
    <source>
        <dbReference type="SAM" id="Phobius"/>
    </source>
</evidence>
<dbReference type="SUPFAM" id="SSF81336">
    <property type="entry name" value="F1F0 ATP synthase subunit A"/>
    <property type="match status" value="1"/>
</dbReference>
<keyword evidence="6" id="KW-0375">Hydrogen ion transport</keyword>
<keyword evidence="7 12" id="KW-1133">Transmembrane helix</keyword>
<evidence type="ECO:0000256" key="10">
    <source>
        <dbReference type="ARBA" id="ARBA00023310"/>
    </source>
</evidence>
<evidence type="ECO:0000256" key="3">
    <source>
        <dbReference type="ARBA" id="ARBA00022448"/>
    </source>
</evidence>
<evidence type="ECO:0000256" key="9">
    <source>
        <dbReference type="ARBA" id="ARBA00023136"/>
    </source>
</evidence>
<dbReference type="EMBL" id="MH916652">
    <property type="protein sequence ID" value="QAU54075.1"/>
    <property type="molecule type" value="Genomic_DNA"/>
</dbReference>
<evidence type="ECO:0000256" key="2">
    <source>
        <dbReference type="ARBA" id="ARBA00006810"/>
    </source>
</evidence>
<comment type="subcellular location">
    <subcellularLocation>
        <location evidence="1">Membrane</location>
        <topology evidence="1">Multi-pass membrane protein</topology>
    </subcellularLocation>
    <subcellularLocation>
        <location evidence="11">Mitochondrion inner membrane</location>
        <topology evidence="11">Multi-pass membrane protein</topology>
    </subcellularLocation>
</comment>
<evidence type="ECO:0000256" key="5">
    <source>
        <dbReference type="ARBA" id="ARBA00022692"/>
    </source>
</evidence>
<evidence type="ECO:0000256" key="11">
    <source>
        <dbReference type="RuleBase" id="RU004450"/>
    </source>
</evidence>
<dbReference type="InterPro" id="IPR045083">
    <property type="entry name" value="ATP_synth_F0_asu_bact/mt"/>
</dbReference>
<dbReference type="InterPro" id="IPR000568">
    <property type="entry name" value="ATP_synth_F0_asu"/>
</dbReference>
<organism evidence="13">
    <name type="scientific">Eoacmaea sp. AORI_YK#3426</name>
    <dbReference type="NCBI Taxonomy" id="2502181"/>
    <lineage>
        <taxon>Eukaryota</taxon>
        <taxon>Metazoa</taxon>
        <taxon>Spiralia</taxon>
        <taxon>Lophotrochozoa</taxon>
        <taxon>Mollusca</taxon>
        <taxon>Gastropoda</taxon>
        <taxon>Patellogastropoda</taxon>
        <taxon>Eoacmaeoidea</taxon>
        <taxon>Eoacmaeidae</taxon>
        <taxon>Eoacmaea</taxon>
    </lineage>
</organism>
<protein>
    <recommendedName>
        <fullName evidence="11">ATP synthase subunit a</fullName>
    </recommendedName>
</protein>
<name>A0A481MVK0_9GAST</name>
<dbReference type="GO" id="GO:0046933">
    <property type="term" value="F:proton-transporting ATP synthase activity, rotational mechanism"/>
    <property type="evidence" value="ECO:0007669"/>
    <property type="project" value="TreeGrafter"/>
</dbReference>